<evidence type="ECO:0000313" key="2">
    <source>
        <dbReference type="EMBL" id="EJT49237.1"/>
    </source>
</evidence>
<dbReference type="PANTHER" id="PTHR11117">
    <property type="entry name" value="SUCCINYL-COA LIGASE SUBUNIT ALPHA"/>
    <property type="match status" value="1"/>
</dbReference>
<reference evidence="2 3" key="1">
    <citation type="journal article" date="2012" name="Eukaryot. Cell">
        <title>Draft genome sequence of CBS 2479, the standard type strain of Trichosporon asahii.</title>
        <authorList>
            <person name="Yang R.Y."/>
            <person name="Li H.T."/>
            <person name="Zhu H."/>
            <person name="Zhou G.P."/>
            <person name="Wang M."/>
            <person name="Wang L."/>
        </authorList>
    </citation>
    <scope>NUCLEOTIDE SEQUENCE [LARGE SCALE GENOMIC DNA]</scope>
    <source>
        <strain evidence="3">ATCC 90039 / CBS 2479 / JCM 2466 / KCTC 7840 / NCYC 2677 / UAMH 7654</strain>
    </source>
</reference>
<sequence length="672" mass="71286">MARSNLLCQLPKSRAPRYLDTGARANIHRSISEPHLRLTGTPNWTQADLQNLPPFITPTSTSGSGIPFKLIASRVAHKPMLEAETPDGPIQLPLDVSKDTLPVESDAFFAKLGGNPKGAKDVVQGLWKTWRDNDLLRITGKLDVGSGKLNDLHVVADDFGLYRSNLKELADAAKVHPLETQAEAGRLFYHKSREGGNIACYGYGAGIAMSTMDALLGAGGKAANFLDGGGGATEANVRAAMGVITSDPDADVIFINSFGGLTKMDLIAEGMVKFLRERRDAGERLVPIVARLRGTGEESAAQILKDATDLSGIITVIPDLKEAAEAAVRIAAQEAEKNGTELPKPSAAEQAPVAVRDTPVTFSRDGQYEQTLGNLKVKNGDPVLMLGLGGAAKLNAKIASDYGTNIVGFAAPNKGGQEFIGKPVYGSMGEAIKELKPRIASLFVPVHAAADAMIDAIEAEIPLIVAYAEGIPTRDQLRVQAALRSQNKSRVVGANCPGVIFPHERVKLGIQPLPVHSPGDIGIVSRSGTISYDLAAQTSALGLGQSAVYGLGGDPFPCTRTWEAVQLMIEDPKTKVICIVGECGGQMEEEAAQVYAEYVRNLPAGQVPKPAVGFVAGEATKRGLMYGHAGAVWWEPEERTLAKKKFMQNAGITMADTLGDLGALIKQTHAKL</sequence>
<protein>
    <recommendedName>
        <fullName evidence="1">CoA-binding domain-containing protein</fullName>
    </recommendedName>
</protein>
<dbReference type="AlphaFoldDB" id="J6F218"/>
<accession>J6F218</accession>
<dbReference type="GO" id="GO:0004776">
    <property type="term" value="F:succinate-CoA ligase (GDP-forming) activity"/>
    <property type="evidence" value="ECO:0007669"/>
    <property type="project" value="TreeGrafter"/>
</dbReference>
<dbReference type="Gene3D" id="3.40.50.261">
    <property type="entry name" value="Succinyl-CoA synthetase domains"/>
    <property type="match status" value="2"/>
</dbReference>
<dbReference type="SUPFAM" id="SSF52210">
    <property type="entry name" value="Succinyl-CoA synthetase domains"/>
    <property type="match status" value="2"/>
</dbReference>
<dbReference type="GO" id="GO:0004775">
    <property type="term" value="F:succinate-CoA ligase (ADP-forming) activity"/>
    <property type="evidence" value="ECO:0007669"/>
    <property type="project" value="TreeGrafter"/>
</dbReference>
<dbReference type="VEuPathDB" id="FungiDB:A1Q1_01718"/>
<dbReference type="EMBL" id="ALBS01000177">
    <property type="protein sequence ID" value="EJT49237.1"/>
    <property type="molecule type" value="Genomic_DNA"/>
</dbReference>
<dbReference type="KEGG" id="tasa:A1Q1_01718"/>
<dbReference type="SUPFAM" id="SSF51735">
    <property type="entry name" value="NAD(P)-binding Rossmann-fold domains"/>
    <property type="match status" value="1"/>
</dbReference>
<dbReference type="RefSeq" id="XP_014180232.1">
    <property type="nucleotide sequence ID" value="XM_014324757.1"/>
</dbReference>
<feature type="domain" description="CoA-binding" evidence="1">
    <location>
        <begin position="376"/>
        <end position="471"/>
    </location>
</feature>
<dbReference type="GO" id="GO:0005739">
    <property type="term" value="C:mitochondrion"/>
    <property type="evidence" value="ECO:0007669"/>
    <property type="project" value="TreeGrafter"/>
</dbReference>
<organism evidence="2 3">
    <name type="scientific">Trichosporon asahii var. asahii (strain ATCC 90039 / CBS 2479 / JCM 2466 / KCTC 7840 / NBRC 103889/ NCYC 2677 / UAMH 7654)</name>
    <name type="common">Yeast</name>
    <dbReference type="NCBI Taxonomy" id="1186058"/>
    <lineage>
        <taxon>Eukaryota</taxon>
        <taxon>Fungi</taxon>
        <taxon>Dikarya</taxon>
        <taxon>Basidiomycota</taxon>
        <taxon>Agaricomycotina</taxon>
        <taxon>Tremellomycetes</taxon>
        <taxon>Trichosporonales</taxon>
        <taxon>Trichosporonaceae</taxon>
        <taxon>Trichosporon</taxon>
    </lineage>
</organism>
<dbReference type="GeneID" id="25985232"/>
<dbReference type="GO" id="GO:0009361">
    <property type="term" value="C:succinate-CoA ligase complex (ADP-forming)"/>
    <property type="evidence" value="ECO:0007669"/>
    <property type="project" value="TreeGrafter"/>
</dbReference>
<dbReference type="Pfam" id="PF02629">
    <property type="entry name" value="CoA_binding"/>
    <property type="match status" value="1"/>
</dbReference>
<dbReference type="Proteomes" id="UP000002748">
    <property type="component" value="Unassembled WGS sequence"/>
</dbReference>
<dbReference type="GO" id="GO:0006099">
    <property type="term" value="P:tricarboxylic acid cycle"/>
    <property type="evidence" value="ECO:0007669"/>
    <property type="project" value="TreeGrafter"/>
</dbReference>
<name>J6F218_TRIAS</name>
<comment type="caution">
    <text evidence="2">The sequence shown here is derived from an EMBL/GenBank/DDBJ whole genome shotgun (WGS) entry which is preliminary data.</text>
</comment>
<proteinExistence type="predicted"/>
<dbReference type="InterPro" id="IPR036291">
    <property type="entry name" value="NAD(P)-bd_dom_sf"/>
</dbReference>
<dbReference type="Gene3D" id="3.40.50.720">
    <property type="entry name" value="NAD(P)-binding Rossmann-like Domain"/>
    <property type="match status" value="1"/>
</dbReference>
<dbReference type="Pfam" id="PF00549">
    <property type="entry name" value="Ligase_CoA"/>
    <property type="match status" value="2"/>
</dbReference>
<dbReference type="HOGENOM" id="CLU_408912_0_0_1"/>
<evidence type="ECO:0000259" key="1">
    <source>
        <dbReference type="SMART" id="SM00881"/>
    </source>
</evidence>
<dbReference type="InterPro" id="IPR016102">
    <property type="entry name" value="Succinyl-CoA_synth-like"/>
</dbReference>
<dbReference type="SMART" id="SM00881">
    <property type="entry name" value="CoA_binding"/>
    <property type="match status" value="1"/>
</dbReference>
<dbReference type="OrthoDB" id="1664372at2759"/>
<dbReference type="InterPro" id="IPR005811">
    <property type="entry name" value="SUCC_ACL_C"/>
</dbReference>
<evidence type="ECO:0000313" key="3">
    <source>
        <dbReference type="Proteomes" id="UP000002748"/>
    </source>
</evidence>
<dbReference type="PRINTS" id="PR01798">
    <property type="entry name" value="SCOASYNTHASE"/>
</dbReference>
<dbReference type="PANTHER" id="PTHR11117:SF2">
    <property type="entry name" value="SUCCINATE--COA LIGASE [ADP_GDP-FORMING] SUBUNIT ALPHA, MITOCHONDRIAL"/>
    <property type="match status" value="1"/>
</dbReference>
<dbReference type="InterPro" id="IPR003781">
    <property type="entry name" value="CoA-bd"/>
</dbReference>
<gene>
    <name evidence="2" type="ORF">A1Q1_01718</name>
</gene>